<dbReference type="Proteomes" id="UP000335636">
    <property type="component" value="Unassembled WGS sequence"/>
</dbReference>
<protein>
    <submittedName>
        <fullName evidence="2">Uncharacterized protein</fullName>
    </submittedName>
</protein>
<dbReference type="AlphaFoldDB" id="A0A5E4BC88"/>
<sequence length="177" mass="18351">MERAHPRPEPRAGDGSTRAAGAENRTAETRAQGHLTSWKPKRKPGAVTRGAGRRSQDAGSEQDPPRPLRAQAAGTSGQQRRSGRIVSGSSGLLRCLRLPRLRLPLPSRVPATPTSAGPRKRPGPPSSQPRNGSLSELSVSSSSSSSSTFQFHTPQPPVIASQTNMAAAAAAAAAAVA</sequence>
<keyword evidence="3" id="KW-1185">Reference proteome</keyword>
<name>A0A5E4BC88_MARMO</name>
<feature type="compositionally biased region" description="Low complexity" evidence="1">
    <location>
        <begin position="133"/>
        <end position="147"/>
    </location>
</feature>
<evidence type="ECO:0000313" key="3">
    <source>
        <dbReference type="Proteomes" id="UP000335636"/>
    </source>
</evidence>
<proteinExistence type="predicted"/>
<dbReference type="EMBL" id="CABDUW010000378">
    <property type="protein sequence ID" value="VTJ67364.1"/>
    <property type="molecule type" value="Genomic_DNA"/>
</dbReference>
<reference evidence="2" key="1">
    <citation type="submission" date="2019-04" db="EMBL/GenBank/DDBJ databases">
        <authorList>
            <person name="Alioto T."/>
            <person name="Alioto T."/>
        </authorList>
    </citation>
    <scope>NUCLEOTIDE SEQUENCE [LARGE SCALE GENOMIC DNA]</scope>
</reference>
<evidence type="ECO:0000256" key="1">
    <source>
        <dbReference type="SAM" id="MobiDB-lite"/>
    </source>
</evidence>
<gene>
    <name evidence="2" type="ORF">MONAX_5E022814</name>
</gene>
<evidence type="ECO:0000313" key="2">
    <source>
        <dbReference type="EMBL" id="VTJ67364.1"/>
    </source>
</evidence>
<feature type="compositionally biased region" description="Low complexity" evidence="1">
    <location>
        <begin position="76"/>
        <end position="110"/>
    </location>
</feature>
<feature type="region of interest" description="Disordered" evidence="1">
    <location>
        <begin position="1"/>
        <end position="156"/>
    </location>
</feature>
<feature type="compositionally biased region" description="Basic and acidic residues" evidence="1">
    <location>
        <begin position="1"/>
        <end position="12"/>
    </location>
</feature>
<accession>A0A5E4BC88</accession>
<comment type="caution">
    <text evidence="2">The sequence shown here is derived from an EMBL/GenBank/DDBJ whole genome shotgun (WGS) entry which is preliminary data.</text>
</comment>
<organism evidence="2 3">
    <name type="scientific">Marmota monax</name>
    <name type="common">Woodchuck</name>
    <dbReference type="NCBI Taxonomy" id="9995"/>
    <lineage>
        <taxon>Eukaryota</taxon>
        <taxon>Metazoa</taxon>
        <taxon>Chordata</taxon>
        <taxon>Craniata</taxon>
        <taxon>Vertebrata</taxon>
        <taxon>Euteleostomi</taxon>
        <taxon>Mammalia</taxon>
        <taxon>Eutheria</taxon>
        <taxon>Euarchontoglires</taxon>
        <taxon>Glires</taxon>
        <taxon>Rodentia</taxon>
        <taxon>Sciuromorpha</taxon>
        <taxon>Sciuridae</taxon>
        <taxon>Xerinae</taxon>
        <taxon>Marmotini</taxon>
        <taxon>Marmota</taxon>
    </lineage>
</organism>